<sequence length="180" mass="20964">MILTDFLTTESEIKLSEQTNDLVIYNHWANDRLIDWLVSKPSNLLEIEVASSFAGIKNTLLHIWDVERSWFGHLKQQPVKAFRFEGFDGTLADIIFNIVNQSKLLMEYIGSLSDEELAEECFFSIPYVGDHYVPRYQIIQHIIYHSTYHRGQLTTIGHHVGLHDAPMTDYMFYLLRVKGK</sequence>
<keyword evidence="5" id="KW-1185">Reference proteome</keyword>
<evidence type="ECO:0000256" key="2">
    <source>
        <dbReference type="ARBA" id="ARBA00022723"/>
    </source>
</evidence>
<proteinExistence type="inferred from homology"/>
<dbReference type="PANTHER" id="PTHR37302:SF3">
    <property type="entry name" value="DAMAGE-INDUCIBLE PROTEIN DINB"/>
    <property type="match status" value="1"/>
</dbReference>
<dbReference type="GO" id="GO:0046872">
    <property type="term" value="F:metal ion binding"/>
    <property type="evidence" value="ECO:0007669"/>
    <property type="project" value="UniProtKB-KW"/>
</dbReference>
<name>H8KLG3_SOLCM</name>
<comment type="similarity">
    <text evidence="1">Belongs to the DinB family.</text>
</comment>
<dbReference type="Pfam" id="PF05163">
    <property type="entry name" value="DinB"/>
    <property type="match status" value="1"/>
</dbReference>
<evidence type="ECO:0000256" key="3">
    <source>
        <dbReference type="PIRSR" id="PIRSR607837-1"/>
    </source>
</evidence>
<dbReference type="EMBL" id="CP003349">
    <property type="protein sequence ID" value="AFD08665.1"/>
    <property type="molecule type" value="Genomic_DNA"/>
</dbReference>
<dbReference type="Proteomes" id="UP000007590">
    <property type="component" value="Chromosome"/>
</dbReference>
<keyword evidence="2 3" id="KW-0479">Metal-binding</keyword>
<dbReference type="HOGENOM" id="CLU_101283_0_0_10"/>
<evidence type="ECO:0000313" key="5">
    <source>
        <dbReference type="Proteomes" id="UP000007590"/>
    </source>
</evidence>
<dbReference type="SUPFAM" id="SSF109854">
    <property type="entry name" value="DinB/YfiT-like putative metalloenzymes"/>
    <property type="match status" value="1"/>
</dbReference>
<evidence type="ECO:0000313" key="4">
    <source>
        <dbReference type="EMBL" id="AFD08665.1"/>
    </source>
</evidence>
<dbReference type="RefSeq" id="WP_014681888.1">
    <property type="nucleotide sequence ID" value="NC_017770.1"/>
</dbReference>
<organism evidence="4 5">
    <name type="scientific">Solitalea canadensis (strain ATCC 29591 / DSM 3403 / JCM 21819 / LMG 8368 / NBRC 15130 / NCIMB 12057 / USAM 9D)</name>
    <name type="common">Flexibacter canadensis</name>
    <dbReference type="NCBI Taxonomy" id="929556"/>
    <lineage>
        <taxon>Bacteria</taxon>
        <taxon>Pseudomonadati</taxon>
        <taxon>Bacteroidota</taxon>
        <taxon>Sphingobacteriia</taxon>
        <taxon>Sphingobacteriales</taxon>
        <taxon>Sphingobacteriaceae</taxon>
        <taxon>Solitalea</taxon>
    </lineage>
</organism>
<dbReference type="OrthoDB" id="9811413at2"/>
<gene>
    <name evidence="4" type="ordered locus">Solca_3661</name>
</gene>
<dbReference type="InterPro" id="IPR007837">
    <property type="entry name" value="DinB"/>
</dbReference>
<feature type="binding site" evidence="3">
    <location>
        <position position="62"/>
    </location>
    <ligand>
        <name>a divalent metal cation</name>
        <dbReference type="ChEBI" id="CHEBI:60240"/>
    </ligand>
</feature>
<dbReference type="InterPro" id="IPR034660">
    <property type="entry name" value="DinB/YfiT-like"/>
</dbReference>
<evidence type="ECO:0000256" key="1">
    <source>
        <dbReference type="ARBA" id="ARBA00008635"/>
    </source>
</evidence>
<dbReference type="eggNOG" id="COG2318">
    <property type="taxonomic scope" value="Bacteria"/>
</dbReference>
<dbReference type="KEGG" id="scn:Solca_3661"/>
<dbReference type="Gene3D" id="1.20.120.450">
    <property type="entry name" value="dinb family like domain"/>
    <property type="match status" value="1"/>
</dbReference>
<dbReference type="AlphaFoldDB" id="H8KLG3"/>
<evidence type="ECO:0008006" key="6">
    <source>
        <dbReference type="Google" id="ProtNLM"/>
    </source>
</evidence>
<dbReference type="STRING" id="929556.Solca_3661"/>
<feature type="binding site" evidence="3">
    <location>
        <position position="149"/>
    </location>
    <ligand>
        <name>a divalent metal cation</name>
        <dbReference type="ChEBI" id="CHEBI:60240"/>
    </ligand>
</feature>
<reference evidence="4" key="1">
    <citation type="submission" date="2012-02" db="EMBL/GenBank/DDBJ databases">
        <title>The complete genome of Solitalea canadensis DSM 3403.</title>
        <authorList>
            <consortium name="US DOE Joint Genome Institute (JGI-PGF)"/>
            <person name="Lucas S."/>
            <person name="Copeland A."/>
            <person name="Lapidus A."/>
            <person name="Glavina del Rio T."/>
            <person name="Dalin E."/>
            <person name="Tice H."/>
            <person name="Bruce D."/>
            <person name="Goodwin L."/>
            <person name="Pitluck S."/>
            <person name="Peters L."/>
            <person name="Ovchinnikova G."/>
            <person name="Lu M."/>
            <person name="Kyrpides N."/>
            <person name="Mavromatis K."/>
            <person name="Ivanova N."/>
            <person name="Brettin T."/>
            <person name="Detter J.C."/>
            <person name="Han C."/>
            <person name="Larimer F."/>
            <person name="Land M."/>
            <person name="Hauser L."/>
            <person name="Markowitz V."/>
            <person name="Cheng J.-F."/>
            <person name="Hugenholtz P."/>
            <person name="Woyke T."/>
            <person name="Wu D."/>
            <person name="Spring S."/>
            <person name="Schroeder M."/>
            <person name="Kopitz M."/>
            <person name="Brambilla E."/>
            <person name="Klenk H.-P."/>
            <person name="Eisen J.A."/>
        </authorList>
    </citation>
    <scope>NUCLEOTIDE SEQUENCE</scope>
    <source>
        <strain evidence="4">DSM 3403</strain>
    </source>
</reference>
<feature type="binding site" evidence="3">
    <location>
        <position position="145"/>
    </location>
    <ligand>
        <name>a divalent metal cation</name>
        <dbReference type="ChEBI" id="CHEBI:60240"/>
    </ligand>
</feature>
<protein>
    <recommendedName>
        <fullName evidence="6">Damage-inducible protein DinB</fullName>
    </recommendedName>
</protein>
<dbReference type="PANTHER" id="PTHR37302">
    <property type="entry name" value="SLR1116 PROTEIN"/>
    <property type="match status" value="1"/>
</dbReference>
<accession>H8KLG3</accession>